<keyword evidence="5" id="KW-0410">Iron transport</keyword>
<feature type="short sequence motif" description="TonB C-terminal box" evidence="15">
    <location>
        <begin position="720"/>
        <end position="737"/>
    </location>
</feature>
<keyword evidence="13 14" id="KW-0998">Cell outer membrane</keyword>
<evidence type="ECO:0000256" key="1">
    <source>
        <dbReference type="ARBA" id="ARBA00004571"/>
    </source>
</evidence>
<evidence type="ECO:0000256" key="4">
    <source>
        <dbReference type="ARBA" id="ARBA00022452"/>
    </source>
</evidence>
<dbReference type="InterPro" id="IPR000531">
    <property type="entry name" value="Beta-barrel_TonB"/>
</dbReference>
<accession>A0A2P1NHE2</accession>
<gene>
    <name evidence="20" type="ORF">C7H73_01135</name>
</gene>
<dbReference type="InterPro" id="IPR039426">
    <property type="entry name" value="TonB-dep_rcpt-like"/>
</dbReference>
<dbReference type="InterPro" id="IPR037066">
    <property type="entry name" value="Plug_dom_sf"/>
</dbReference>
<feature type="chain" id="PRO_5015109437" evidence="17">
    <location>
        <begin position="29"/>
        <end position="737"/>
    </location>
</feature>
<evidence type="ECO:0000256" key="16">
    <source>
        <dbReference type="RuleBase" id="RU003357"/>
    </source>
</evidence>
<dbReference type="GO" id="GO:0038023">
    <property type="term" value="F:signaling receptor activity"/>
    <property type="evidence" value="ECO:0007669"/>
    <property type="project" value="InterPro"/>
</dbReference>
<evidence type="ECO:0000256" key="8">
    <source>
        <dbReference type="ARBA" id="ARBA00023004"/>
    </source>
</evidence>
<evidence type="ECO:0000256" key="14">
    <source>
        <dbReference type="PROSITE-ProRule" id="PRU01360"/>
    </source>
</evidence>
<dbReference type="AlphaFoldDB" id="A0A2P1NHE2"/>
<feature type="domain" description="TonB-dependent receptor plug" evidence="19">
    <location>
        <begin position="80"/>
        <end position="176"/>
    </location>
</feature>
<evidence type="ECO:0000259" key="19">
    <source>
        <dbReference type="Pfam" id="PF07715"/>
    </source>
</evidence>
<evidence type="ECO:0000256" key="10">
    <source>
        <dbReference type="ARBA" id="ARBA00023077"/>
    </source>
</evidence>
<dbReference type="EMBL" id="CP027792">
    <property type="protein sequence ID" value="AVP56410.1"/>
    <property type="molecule type" value="Genomic_DNA"/>
</dbReference>
<evidence type="ECO:0000256" key="6">
    <source>
        <dbReference type="ARBA" id="ARBA00022692"/>
    </source>
</evidence>
<keyword evidence="9" id="KW-0406">Ion transport</keyword>
<dbReference type="Gene3D" id="2.40.170.20">
    <property type="entry name" value="TonB-dependent receptor, beta-barrel domain"/>
    <property type="match status" value="1"/>
</dbReference>
<sequence>MPFTTFCFPLRTLAVAAGLALAGAGAQAQAQAQAPEGAPALSAVTVEASADASAQGLSRPYAGGQVARGARAGVLGTQDMMDTPFSATSYTSGLIQDQQARSVGDVLLNDAGVRQARGFGNFQQTYFVRGFTLYSDDVAYNGLYGLVPRQYMATEFVERVEVFRGANAFLSGSGAGSVSGGGLGGLINVVPKRAGSEPLSRVAVGVASGGQLYAATDLSRRFGPDNATGVRLNLARRSGDTGVDGEDTRITVGSLGLDWRSARARLSADLGWQQHRLSAPRPAVTPTAGLPMPAAPDAKASYAQPWTYSDSRDLFGTVRGEFDFNDQWTGWAALGMRRGKEDNALSGLTIASGTGDATLNRFDNTRENHIQTGELGVRGTFQTGSVKHTAVASLTAFDSSERNAWGYNYATGQTNDIYHPVALTPPPLTGFGGTLGSPRETERIQTRSLALADTMAMLDERLLLTLGLRHQTIQVDGFDATSGASSGSYDKSRVTPVAGVVFKLRPEVSVYANYIEGLSKGGSAPAASGGQPVANAGEVFAPYVTRQKEVGLKYDGGGIGASAAFFTTDMPSAYVVNNVYGVFGKQRNRGLELNVFGEPATGLRVLGGLTLLDAEYLTSAGGAFDGHRVVGVPRSQANLGAEWDVPGVSGLALNARVLYTGAQYANAANTLRAPRWTRLDLGARYLLDVGGKLVTLNARVDNVANRGYWASVGGYSTYGYLVQGGPRTFSLTASVDF</sequence>
<dbReference type="CDD" id="cd01347">
    <property type="entry name" value="ligand_gated_channel"/>
    <property type="match status" value="1"/>
</dbReference>
<dbReference type="GO" id="GO:0009279">
    <property type="term" value="C:cell outer membrane"/>
    <property type="evidence" value="ECO:0007669"/>
    <property type="project" value="UniProtKB-SubCell"/>
</dbReference>
<dbReference type="Proteomes" id="UP000241829">
    <property type="component" value="Chromosome"/>
</dbReference>
<comment type="subcellular location">
    <subcellularLocation>
        <location evidence="1 14">Cell outer membrane</location>
        <topology evidence="1 14">Multi-pass membrane protein</topology>
    </subcellularLocation>
</comment>
<feature type="domain" description="TonB-dependent receptor-like beta-barrel" evidence="18">
    <location>
        <begin position="261"/>
        <end position="703"/>
    </location>
</feature>
<evidence type="ECO:0000256" key="12">
    <source>
        <dbReference type="ARBA" id="ARBA00023170"/>
    </source>
</evidence>
<keyword evidence="4 14" id="KW-1134">Transmembrane beta strand</keyword>
<reference evidence="21" key="1">
    <citation type="submission" date="2018-03" db="EMBL/GenBank/DDBJ databases">
        <title>Genome sequencing of Melaminivora sp. strain SC2-7.</title>
        <authorList>
            <person name="Kim S.-J."/>
            <person name="Heo J."/>
            <person name="Ahn J.-H."/>
            <person name="Kwon S.-W."/>
        </authorList>
    </citation>
    <scope>NUCLEOTIDE SEQUENCE [LARGE SCALE GENOMIC DNA]</scope>
    <source>
        <strain evidence="21">SC2-7</strain>
    </source>
</reference>
<evidence type="ECO:0000256" key="15">
    <source>
        <dbReference type="PROSITE-ProRule" id="PRU10144"/>
    </source>
</evidence>
<dbReference type="InterPro" id="IPR012910">
    <property type="entry name" value="Plug_dom"/>
</dbReference>
<protein>
    <submittedName>
        <fullName evidence="20">TonB-dependent siderophore receptor</fullName>
    </submittedName>
</protein>
<dbReference type="Pfam" id="PF00593">
    <property type="entry name" value="TonB_dep_Rec_b-barrel"/>
    <property type="match status" value="1"/>
</dbReference>
<dbReference type="SUPFAM" id="SSF56935">
    <property type="entry name" value="Porins"/>
    <property type="match status" value="1"/>
</dbReference>
<dbReference type="NCBIfam" id="TIGR01783">
    <property type="entry name" value="TonB-siderophor"/>
    <property type="match status" value="1"/>
</dbReference>
<dbReference type="Gene3D" id="2.170.130.10">
    <property type="entry name" value="TonB-dependent receptor, plug domain"/>
    <property type="match status" value="1"/>
</dbReference>
<dbReference type="KEGG" id="melm:C7H73_01135"/>
<dbReference type="PROSITE" id="PS01156">
    <property type="entry name" value="TONB_DEPENDENT_REC_2"/>
    <property type="match status" value="1"/>
</dbReference>
<evidence type="ECO:0000256" key="9">
    <source>
        <dbReference type="ARBA" id="ARBA00023065"/>
    </source>
</evidence>
<dbReference type="PANTHER" id="PTHR32552">
    <property type="entry name" value="FERRICHROME IRON RECEPTOR-RELATED"/>
    <property type="match status" value="1"/>
</dbReference>
<evidence type="ECO:0000256" key="7">
    <source>
        <dbReference type="ARBA" id="ARBA00022729"/>
    </source>
</evidence>
<keyword evidence="6 14" id="KW-0812">Transmembrane</keyword>
<dbReference type="PROSITE" id="PS52016">
    <property type="entry name" value="TONB_DEPENDENT_REC_3"/>
    <property type="match status" value="1"/>
</dbReference>
<keyword evidence="7 17" id="KW-0732">Signal</keyword>
<dbReference type="Pfam" id="PF07715">
    <property type="entry name" value="Plug"/>
    <property type="match status" value="1"/>
</dbReference>
<dbReference type="InterPro" id="IPR036942">
    <property type="entry name" value="Beta-barrel_TonB_sf"/>
</dbReference>
<keyword evidence="11 14" id="KW-0472">Membrane</keyword>
<keyword evidence="21" id="KW-1185">Reference proteome</keyword>
<evidence type="ECO:0000313" key="20">
    <source>
        <dbReference type="EMBL" id="AVP56410.1"/>
    </source>
</evidence>
<dbReference type="GO" id="GO:0015891">
    <property type="term" value="P:siderophore transport"/>
    <property type="evidence" value="ECO:0007669"/>
    <property type="project" value="InterPro"/>
</dbReference>
<evidence type="ECO:0000313" key="21">
    <source>
        <dbReference type="Proteomes" id="UP000241829"/>
    </source>
</evidence>
<evidence type="ECO:0000256" key="13">
    <source>
        <dbReference type="ARBA" id="ARBA00023237"/>
    </source>
</evidence>
<organism evidence="20 21">
    <name type="scientific">Pulveribacter suum</name>
    <dbReference type="NCBI Taxonomy" id="2116657"/>
    <lineage>
        <taxon>Bacteria</taxon>
        <taxon>Pseudomonadati</taxon>
        <taxon>Pseudomonadota</taxon>
        <taxon>Betaproteobacteria</taxon>
        <taxon>Burkholderiales</taxon>
        <taxon>Comamonadaceae</taxon>
        <taxon>Pulveribacter</taxon>
    </lineage>
</organism>
<dbReference type="InterPro" id="IPR010105">
    <property type="entry name" value="TonB_sidphr_rcpt"/>
</dbReference>
<evidence type="ECO:0000259" key="18">
    <source>
        <dbReference type="Pfam" id="PF00593"/>
    </source>
</evidence>
<keyword evidence="8" id="KW-0408">Iron</keyword>
<dbReference type="RefSeq" id="WP_106844971.1">
    <property type="nucleotide sequence ID" value="NZ_CP027792.1"/>
</dbReference>
<proteinExistence type="inferred from homology"/>
<keyword evidence="3 14" id="KW-0813">Transport</keyword>
<evidence type="ECO:0000256" key="3">
    <source>
        <dbReference type="ARBA" id="ARBA00022448"/>
    </source>
</evidence>
<evidence type="ECO:0000256" key="11">
    <source>
        <dbReference type="ARBA" id="ARBA00023136"/>
    </source>
</evidence>
<dbReference type="OrthoDB" id="8732650at2"/>
<keyword evidence="12 20" id="KW-0675">Receptor</keyword>
<name>A0A2P1NHE2_9BURK</name>
<evidence type="ECO:0000256" key="17">
    <source>
        <dbReference type="SAM" id="SignalP"/>
    </source>
</evidence>
<dbReference type="InterPro" id="IPR010917">
    <property type="entry name" value="TonB_rcpt_CS"/>
</dbReference>
<evidence type="ECO:0000256" key="5">
    <source>
        <dbReference type="ARBA" id="ARBA00022496"/>
    </source>
</evidence>
<dbReference type="GO" id="GO:0015344">
    <property type="term" value="F:siderophore uptake transmembrane transporter activity"/>
    <property type="evidence" value="ECO:0007669"/>
    <property type="project" value="TreeGrafter"/>
</dbReference>
<comment type="similarity">
    <text evidence="2 14 16">Belongs to the TonB-dependent receptor family.</text>
</comment>
<keyword evidence="10 16" id="KW-0798">TonB box</keyword>
<dbReference type="PANTHER" id="PTHR32552:SF82">
    <property type="entry name" value="FCUA PROTEIN"/>
    <property type="match status" value="1"/>
</dbReference>
<evidence type="ECO:0000256" key="2">
    <source>
        <dbReference type="ARBA" id="ARBA00009810"/>
    </source>
</evidence>
<feature type="signal peptide" evidence="17">
    <location>
        <begin position="1"/>
        <end position="28"/>
    </location>
</feature>